<dbReference type="InterPro" id="IPR011050">
    <property type="entry name" value="Pectin_lyase_fold/virulence"/>
</dbReference>
<feature type="compositionally biased region" description="Low complexity" evidence="1">
    <location>
        <begin position="395"/>
        <end position="404"/>
    </location>
</feature>
<dbReference type="SUPFAM" id="SSF51126">
    <property type="entry name" value="Pectin lyase-like"/>
    <property type="match status" value="1"/>
</dbReference>
<evidence type="ECO:0000313" key="3">
    <source>
        <dbReference type="Proteomes" id="UP001216390"/>
    </source>
</evidence>
<dbReference type="EMBL" id="CP116942">
    <property type="protein sequence ID" value="WCO65665.1"/>
    <property type="molecule type" value="Genomic_DNA"/>
</dbReference>
<reference evidence="2" key="1">
    <citation type="submission" date="2023-01" db="EMBL/GenBank/DDBJ databases">
        <title>The diversity of Class Acidimicrobiia in South China Sea sediment environments and the proposal of Iamia marina sp. nov., a novel species of the genus Iamia.</title>
        <authorList>
            <person name="He Y."/>
            <person name="Tian X."/>
        </authorList>
    </citation>
    <scope>NUCLEOTIDE SEQUENCE</scope>
    <source>
        <strain evidence="2">DSM 19957</strain>
    </source>
</reference>
<feature type="compositionally biased region" description="Pro residues" evidence="1">
    <location>
        <begin position="374"/>
        <end position="394"/>
    </location>
</feature>
<dbReference type="Proteomes" id="UP001216390">
    <property type="component" value="Chromosome"/>
</dbReference>
<dbReference type="InterPro" id="IPR059226">
    <property type="entry name" value="Choice_anch_Q_dom"/>
</dbReference>
<keyword evidence="3" id="KW-1185">Reference proteome</keyword>
<name>A0AAF0BUB2_9ACTN</name>
<feature type="region of interest" description="Disordered" evidence="1">
    <location>
        <begin position="297"/>
        <end position="332"/>
    </location>
</feature>
<dbReference type="NCBIfam" id="NF041518">
    <property type="entry name" value="choice_anch_Q"/>
    <property type="match status" value="1"/>
</dbReference>
<evidence type="ECO:0000256" key="1">
    <source>
        <dbReference type="SAM" id="MobiDB-lite"/>
    </source>
</evidence>
<gene>
    <name evidence="2" type="ORF">PO878_14265</name>
</gene>
<organism evidence="2 3">
    <name type="scientific">Iamia majanohamensis</name>
    <dbReference type="NCBI Taxonomy" id="467976"/>
    <lineage>
        <taxon>Bacteria</taxon>
        <taxon>Bacillati</taxon>
        <taxon>Actinomycetota</taxon>
        <taxon>Acidimicrobiia</taxon>
        <taxon>Acidimicrobiales</taxon>
        <taxon>Iamiaceae</taxon>
        <taxon>Iamia</taxon>
    </lineage>
</organism>
<feature type="region of interest" description="Disordered" evidence="1">
    <location>
        <begin position="1"/>
        <end position="21"/>
    </location>
</feature>
<proteinExistence type="predicted"/>
<feature type="compositionally biased region" description="Low complexity" evidence="1">
    <location>
        <begin position="301"/>
        <end position="325"/>
    </location>
</feature>
<protein>
    <submittedName>
        <fullName evidence="2">Uncharacterized protein</fullName>
    </submittedName>
</protein>
<sequence>MGTDLLAPGPEGPPAAPPPGGRRTRVAVLVGTVVAAVGIVAGGAPASAEVIAVSTTADGGAGSLRAAFAQASGNAEADEIVLQPGATYLLDDCAEGDLDHTAADDLTLTGNGATIEQTCAGERVVESDSDLALVEVTLTGGDAAGALGGGVEADTSSVTATRVTVRGNGASTGGGIAAIRVTLTESTVSGNSATSTGGGVWADQTVDAVNTTLAGNEAGASGGGVVVVNDTATLTDVTLAGNTAPSGANVELQPGSDALVAFGTVVADPTGGTDCAVAPGAVTTSLGSNLDSDGTCGFGAGPADQPGAGDPLLGPLGAEGGPTETRVPQPGSPLLDTAVCADAPVAVPTDQRGVARPQGPACDVGAVEVEVVAPPDPGPGPPVADDPPSAPPAAPVAAAATFTG</sequence>
<evidence type="ECO:0000313" key="2">
    <source>
        <dbReference type="EMBL" id="WCO65665.1"/>
    </source>
</evidence>
<accession>A0AAF0BUB2</accession>
<dbReference type="KEGG" id="ima:PO878_14265"/>
<dbReference type="AlphaFoldDB" id="A0AAF0BUB2"/>
<feature type="region of interest" description="Disordered" evidence="1">
    <location>
        <begin position="374"/>
        <end position="404"/>
    </location>
</feature>
<dbReference type="RefSeq" id="WP_272735192.1">
    <property type="nucleotide sequence ID" value="NZ_CP116942.1"/>
</dbReference>
<feature type="compositionally biased region" description="Pro residues" evidence="1">
    <location>
        <begin position="10"/>
        <end position="20"/>
    </location>
</feature>